<dbReference type="GO" id="GO:0003700">
    <property type="term" value="F:DNA-binding transcription factor activity"/>
    <property type="evidence" value="ECO:0007669"/>
    <property type="project" value="TreeGrafter"/>
</dbReference>
<dbReference type="SUPFAM" id="SSF46689">
    <property type="entry name" value="Homeodomain-like"/>
    <property type="match status" value="1"/>
</dbReference>
<evidence type="ECO:0000259" key="4">
    <source>
        <dbReference type="PROSITE" id="PS50977"/>
    </source>
</evidence>
<organism evidence="5 6">
    <name type="scientific">Kineococcus radiotolerans (strain ATCC BAA-149 / DSM 14245 / SRS30216)</name>
    <dbReference type="NCBI Taxonomy" id="266940"/>
    <lineage>
        <taxon>Bacteria</taxon>
        <taxon>Bacillati</taxon>
        <taxon>Actinomycetota</taxon>
        <taxon>Actinomycetes</taxon>
        <taxon>Kineosporiales</taxon>
        <taxon>Kineosporiaceae</taxon>
        <taxon>Kineococcus</taxon>
    </lineage>
</organism>
<evidence type="ECO:0000256" key="3">
    <source>
        <dbReference type="SAM" id="MobiDB-lite"/>
    </source>
</evidence>
<accession>A6WAG6</accession>
<proteinExistence type="predicted"/>
<gene>
    <name evidence="5" type="ordered locus">Krad_2324</name>
</gene>
<dbReference type="HOGENOM" id="CLU_092792_1_1_11"/>
<dbReference type="STRING" id="266940.Krad_2324"/>
<dbReference type="InterPro" id="IPR001647">
    <property type="entry name" value="HTH_TetR"/>
</dbReference>
<dbReference type="KEGG" id="kra:Krad_2324"/>
<dbReference type="AlphaFoldDB" id="A6WAG6"/>
<dbReference type="Pfam" id="PF00440">
    <property type="entry name" value="TetR_N"/>
    <property type="match status" value="1"/>
</dbReference>
<keyword evidence="6" id="KW-1185">Reference proteome</keyword>
<name>A6WAG6_KINRD</name>
<dbReference type="Proteomes" id="UP000001116">
    <property type="component" value="Chromosome"/>
</dbReference>
<feature type="compositionally biased region" description="Low complexity" evidence="3">
    <location>
        <begin position="195"/>
        <end position="209"/>
    </location>
</feature>
<evidence type="ECO:0000313" key="6">
    <source>
        <dbReference type="Proteomes" id="UP000001116"/>
    </source>
</evidence>
<dbReference type="EMBL" id="CP000750">
    <property type="protein sequence ID" value="ABS03805.1"/>
    <property type="molecule type" value="Genomic_DNA"/>
</dbReference>
<dbReference type="InterPro" id="IPR041483">
    <property type="entry name" value="TetR_C_34"/>
</dbReference>
<sequence>MGRGYPERVPPPSFQRARSALRKQQRATDLLEAARALACEQSLRTLTLTAIAARAGVHVSGVRRYFASREDILLTLAGQEWRVWGAEVTAAVLGAQAPISAHDLGRILASAFVQHPLFCDLMGHVPLSLEPEAAPDCVRTYELIRAGALGEVADAVAAQVPSLDRPRAAELLATAVVLAGPLWHQTTQPTSTPKAGDASGDASGDALGDGLAGGVEDGFTERLSRVLDALVRGLSTPSAI</sequence>
<dbReference type="Pfam" id="PF17929">
    <property type="entry name" value="TetR_C_34"/>
    <property type="match status" value="1"/>
</dbReference>
<dbReference type="GO" id="GO:0000976">
    <property type="term" value="F:transcription cis-regulatory region binding"/>
    <property type="evidence" value="ECO:0007669"/>
    <property type="project" value="TreeGrafter"/>
</dbReference>
<protein>
    <submittedName>
        <fullName evidence="5">Transcriptional regulator, TetR family</fullName>
    </submittedName>
</protein>
<feature type="domain" description="HTH tetR-type" evidence="4">
    <location>
        <begin position="24"/>
        <end position="84"/>
    </location>
</feature>
<dbReference type="PROSITE" id="PS50977">
    <property type="entry name" value="HTH_TETR_2"/>
    <property type="match status" value="1"/>
</dbReference>
<dbReference type="PANTHER" id="PTHR30055">
    <property type="entry name" value="HTH-TYPE TRANSCRIPTIONAL REGULATOR RUTR"/>
    <property type="match status" value="1"/>
</dbReference>
<dbReference type="PANTHER" id="PTHR30055:SF178">
    <property type="entry name" value="POSSIBLE TRANSCRIPTIONAL REGULATORY PROTEIN"/>
    <property type="match status" value="1"/>
</dbReference>
<feature type="region of interest" description="Disordered" evidence="3">
    <location>
        <begin position="185"/>
        <end position="209"/>
    </location>
</feature>
<dbReference type="eggNOG" id="COG1309">
    <property type="taxonomic scope" value="Bacteria"/>
</dbReference>
<dbReference type="Gene3D" id="1.10.357.10">
    <property type="entry name" value="Tetracycline Repressor, domain 2"/>
    <property type="match status" value="1"/>
</dbReference>
<keyword evidence="1 2" id="KW-0238">DNA-binding</keyword>
<evidence type="ECO:0000256" key="2">
    <source>
        <dbReference type="PROSITE-ProRule" id="PRU00335"/>
    </source>
</evidence>
<evidence type="ECO:0000313" key="5">
    <source>
        <dbReference type="EMBL" id="ABS03805.1"/>
    </source>
</evidence>
<dbReference type="InterPro" id="IPR050109">
    <property type="entry name" value="HTH-type_TetR-like_transc_reg"/>
</dbReference>
<feature type="DNA-binding region" description="H-T-H motif" evidence="2">
    <location>
        <begin position="47"/>
        <end position="66"/>
    </location>
</feature>
<reference evidence="6" key="1">
    <citation type="journal article" date="2008" name="PLoS ONE">
        <title>Survival in nuclear waste, extreme resistance, and potential applications gleaned from the genome sequence of Kineococcus radiotolerans SRS30216.</title>
        <authorList>
            <person name="Bagwell C.E."/>
            <person name="Bhat S."/>
            <person name="Hawkins G.M."/>
            <person name="Smith B.W."/>
            <person name="Biswas T."/>
            <person name="Hoover T.R."/>
            <person name="Saunders E."/>
            <person name="Han C.S."/>
            <person name="Tsodikov O.V."/>
            <person name="Shimkets L.J."/>
        </authorList>
    </citation>
    <scope>NUCLEOTIDE SEQUENCE [LARGE SCALE GENOMIC DNA]</scope>
    <source>
        <strain evidence="6">ATCC BAA-149 / DSM 14245 / SRS30216</strain>
    </source>
</reference>
<dbReference type="InterPro" id="IPR009057">
    <property type="entry name" value="Homeodomain-like_sf"/>
</dbReference>
<evidence type="ECO:0000256" key="1">
    <source>
        <dbReference type="ARBA" id="ARBA00023125"/>
    </source>
</evidence>